<organism evidence="2 3">
    <name type="scientific">Rhodanobacter thiooxydans</name>
    <dbReference type="NCBI Taxonomy" id="416169"/>
    <lineage>
        <taxon>Bacteria</taxon>
        <taxon>Pseudomonadati</taxon>
        <taxon>Pseudomonadota</taxon>
        <taxon>Gammaproteobacteria</taxon>
        <taxon>Lysobacterales</taxon>
        <taxon>Rhodanobacteraceae</taxon>
        <taxon>Rhodanobacter</taxon>
    </lineage>
</organism>
<name>A0A154QIL2_9GAMM</name>
<dbReference type="PANTHER" id="PTHR43236:SF2">
    <property type="entry name" value="BLL0069 PROTEIN"/>
    <property type="match status" value="1"/>
</dbReference>
<dbReference type="PANTHER" id="PTHR43236">
    <property type="entry name" value="ANTITOXIN HIGA1"/>
    <property type="match status" value="1"/>
</dbReference>
<dbReference type="EMBL" id="LVJS01000036">
    <property type="protein sequence ID" value="KZC24014.1"/>
    <property type="molecule type" value="Genomic_DNA"/>
</dbReference>
<comment type="caution">
    <text evidence="2">The sequence shown here is derived from an EMBL/GenBank/DDBJ whole genome shotgun (WGS) entry which is preliminary data.</text>
</comment>
<dbReference type="AlphaFoldDB" id="A0A154QIL2"/>
<evidence type="ECO:0000259" key="1">
    <source>
        <dbReference type="Pfam" id="PF06114"/>
    </source>
</evidence>
<gene>
    <name evidence="2" type="ORF">RHOFW104T7_10910</name>
</gene>
<dbReference type="InterPro" id="IPR052345">
    <property type="entry name" value="Rad_response_metalloprotease"/>
</dbReference>
<proteinExistence type="predicted"/>
<dbReference type="STRING" id="416169.RHOFW104T7_10910"/>
<feature type="domain" description="IrrE N-terminal-like" evidence="1">
    <location>
        <begin position="56"/>
        <end position="175"/>
    </location>
</feature>
<keyword evidence="3" id="KW-1185">Reference proteome</keyword>
<dbReference type="Proteomes" id="UP000076131">
    <property type="component" value="Unassembled WGS sequence"/>
</dbReference>
<dbReference type="Pfam" id="PF06114">
    <property type="entry name" value="Peptidase_M78"/>
    <property type="match status" value="1"/>
</dbReference>
<dbReference type="RefSeq" id="WP_063107715.1">
    <property type="nucleotide sequence ID" value="NZ_LVJS01000036.1"/>
</dbReference>
<accession>A0A154QIL2</accession>
<evidence type="ECO:0000313" key="3">
    <source>
        <dbReference type="Proteomes" id="UP000076131"/>
    </source>
</evidence>
<protein>
    <submittedName>
        <fullName evidence="2">Toxin</fullName>
    </submittedName>
</protein>
<evidence type="ECO:0000313" key="2">
    <source>
        <dbReference type="EMBL" id="KZC24014.1"/>
    </source>
</evidence>
<dbReference type="InterPro" id="IPR010359">
    <property type="entry name" value="IrrE_HExxH"/>
</dbReference>
<dbReference type="Gene3D" id="1.10.10.2910">
    <property type="match status" value="1"/>
</dbReference>
<sequence length="293" mass="33061">MTDAWTPSRAAYRLTHVLNAYAAAHGTPRFPVDVDILALEAANVFGWSDPIVELRPAPIRHFEGALFPDEARQRWSLFYNPTITSPGRIRFTKGHELGHYLLHRLERASFECTEQDMLSWSDDIRDIEAQADLFASTLLMPLDDFRAQVTQPVDFDVLSHCANRYGTSLTATTLRWLDATEESAVLVVSRDGYMCWAHSSKRAMSAGAFFRTRASVLAVPDGSLAADARVAYDRYGTQLPARTWFAHADVGEPLRELKLSADQYDWVMSLLILPRHARVWPPWEFGRGPPPQS</sequence>
<reference evidence="2 3" key="1">
    <citation type="journal article" date="2016" name="MBio">
        <title>Lateral Gene Transfer in a Heavy Metal-Contaminated-Groundwater Microbial Community.</title>
        <authorList>
            <person name="Hemme C.L."/>
            <person name="Green S.J."/>
            <person name="Rishishwar L."/>
            <person name="Prakash O."/>
            <person name="Pettenato A."/>
            <person name="Chakraborty R."/>
            <person name="Deutschbauer A.M."/>
            <person name="Van Nostrand J.D."/>
            <person name="Wu L."/>
            <person name="He Z."/>
            <person name="Jordan I.K."/>
            <person name="Hazen T.C."/>
            <person name="Arkin A.P."/>
            <person name="Kostka J.E."/>
            <person name="Zhou J."/>
        </authorList>
    </citation>
    <scope>NUCLEOTIDE SEQUENCE [LARGE SCALE GENOMIC DNA]</scope>
    <source>
        <strain evidence="2 3">FW104-T7</strain>
    </source>
</reference>